<evidence type="ECO:0000256" key="2">
    <source>
        <dbReference type="ARBA" id="ARBA00004173"/>
    </source>
</evidence>
<evidence type="ECO:0000259" key="15">
    <source>
        <dbReference type="SMART" id="SM00477"/>
    </source>
</evidence>
<evidence type="ECO:0000256" key="1">
    <source>
        <dbReference type="ARBA" id="ARBA00001946"/>
    </source>
</evidence>
<evidence type="ECO:0000256" key="3">
    <source>
        <dbReference type="ARBA" id="ARBA00010052"/>
    </source>
</evidence>
<dbReference type="Proteomes" id="UP000887013">
    <property type="component" value="Unassembled WGS sequence"/>
</dbReference>
<dbReference type="GO" id="GO:0046872">
    <property type="term" value="F:metal ion binding"/>
    <property type="evidence" value="ECO:0007669"/>
    <property type="project" value="UniProtKB-KW"/>
</dbReference>
<dbReference type="InterPro" id="IPR044929">
    <property type="entry name" value="DNA/RNA_non-sp_Endonuclease_sf"/>
</dbReference>
<dbReference type="InterPro" id="IPR040255">
    <property type="entry name" value="Non-specific_endonuclease"/>
</dbReference>
<dbReference type="FunFam" id="3.40.570.10:FF:000002">
    <property type="entry name" value="Endonuclease G, mitochondrial"/>
    <property type="match status" value="1"/>
</dbReference>
<dbReference type="Gene3D" id="3.40.570.10">
    <property type="entry name" value="Extracellular Endonuclease, subunit A"/>
    <property type="match status" value="1"/>
</dbReference>
<dbReference type="PROSITE" id="PS01070">
    <property type="entry name" value="NUCLEASE_NON_SPEC"/>
    <property type="match status" value="1"/>
</dbReference>
<keyword evidence="8" id="KW-0460">Magnesium</keyword>
<evidence type="ECO:0000256" key="11">
    <source>
        <dbReference type="ARBA" id="ARBA00023157"/>
    </source>
</evidence>
<evidence type="ECO:0000313" key="17">
    <source>
        <dbReference type="EMBL" id="GFU24923.1"/>
    </source>
</evidence>
<evidence type="ECO:0000256" key="9">
    <source>
        <dbReference type="ARBA" id="ARBA00022946"/>
    </source>
</evidence>
<feature type="domain" description="DNA/RNA non-specific endonuclease/pyrophosphatase/phosphodiesterase" evidence="16">
    <location>
        <begin position="77"/>
        <end position="288"/>
    </location>
</feature>
<dbReference type="InterPro" id="IPR001604">
    <property type="entry name" value="Endo_G_ENPP1-like_dom"/>
</dbReference>
<feature type="binding site" evidence="13">
    <location>
        <position position="175"/>
    </location>
    <ligand>
        <name>Mg(2+)</name>
        <dbReference type="ChEBI" id="CHEBI:18420"/>
        <note>catalytic</note>
    </ligand>
</feature>
<keyword evidence="18" id="KW-1185">Reference proteome</keyword>
<dbReference type="GO" id="GO:0004521">
    <property type="term" value="F:RNA endonuclease activity"/>
    <property type="evidence" value="ECO:0007669"/>
    <property type="project" value="TreeGrafter"/>
</dbReference>
<dbReference type="PANTHER" id="PTHR13966">
    <property type="entry name" value="ENDONUCLEASE RELATED"/>
    <property type="match status" value="1"/>
</dbReference>
<dbReference type="SMART" id="SM00892">
    <property type="entry name" value="Endonuclease_NS"/>
    <property type="match status" value="1"/>
</dbReference>
<keyword evidence="5 13" id="KW-0479">Metal-binding</keyword>
<keyword evidence="4 14" id="KW-0540">Nuclease</keyword>
<dbReference type="AlphaFoldDB" id="A0A8X6QL69"/>
<evidence type="ECO:0000256" key="14">
    <source>
        <dbReference type="RuleBase" id="RU366055"/>
    </source>
</evidence>
<evidence type="ECO:0000256" key="8">
    <source>
        <dbReference type="ARBA" id="ARBA00022842"/>
    </source>
</evidence>
<evidence type="ECO:0000256" key="13">
    <source>
        <dbReference type="PIRSR" id="PIRSR640255-2"/>
    </source>
</evidence>
<dbReference type="InterPro" id="IPR018524">
    <property type="entry name" value="DNA/RNA_endonuclease_AS"/>
</dbReference>
<feature type="active site" description="Proton acceptor" evidence="12">
    <location>
        <position position="143"/>
    </location>
</feature>
<dbReference type="GO" id="GO:0005743">
    <property type="term" value="C:mitochondrial inner membrane"/>
    <property type="evidence" value="ECO:0007669"/>
    <property type="project" value="TreeGrafter"/>
</dbReference>
<dbReference type="OrthoDB" id="5418055at2759"/>
<dbReference type="GO" id="GO:0005634">
    <property type="term" value="C:nucleus"/>
    <property type="evidence" value="ECO:0007669"/>
    <property type="project" value="TreeGrafter"/>
</dbReference>
<evidence type="ECO:0000256" key="10">
    <source>
        <dbReference type="ARBA" id="ARBA00023128"/>
    </source>
</evidence>
<comment type="caution">
    <text evidence="17">The sequence shown here is derived from an EMBL/GenBank/DDBJ whole genome shotgun (WGS) entry which is preliminary data.</text>
</comment>
<gene>
    <name evidence="17" type="primary">cps-6</name>
    <name evidence="17" type="ORF">NPIL_29731</name>
</gene>
<accession>A0A8X6QL69</accession>
<organism evidence="17 18">
    <name type="scientific">Nephila pilipes</name>
    <name type="common">Giant wood spider</name>
    <name type="synonym">Nephila maculata</name>
    <dbReference type="NCBI Taxonomy" id="299642"/>
    <lineage>
        <taxon>Eukaryota</taxon>
        <taxon>Metazoa</taxon>
        <taxon>Ecdysozoa</taxon>
        <taxon>Arthropoda</taxon>
        <taxon>Chelicerata</taxon>
        <taxon>Arachnida</taxon>
        <taxon>Araneae</taxon>
        <taxon>Araneomorphae</taxon>
        <taxon>Entelegynae</taxon>
        <taxon>Araneoidea</taxon>
        <taxon>Nephilidae</taxon>
        <taxon>Nephila</taxon>
    </lineage>
</organism>
<proteinExistence type="inferred from homology"/>
<dbReference type="InterPro" id="IPR020821">
    <property type="entry name" value="ENPP1-3/EXOG-like_nuc-like"/>
</dbReference>
<evidence type="ECO:0000256" key="12">
    <source>
        <dbReference type="PIRSR" id="PIRSR640255-1"/>
    </source>
</evidence>
<comment type="similarity">
    <text evidence="3 14">Belongs to the DNA/RNA non-specific endonuclease family.</text>
</comment>
<name>A0A8X6QL69_NEPPI</name>
<dbReference type="Pfam" id="PF01223">
    <property type="entry name" value="Endonuclease_NS"/>
    <property type="match status" value="1"/>
</dbReference>
<keyword evidence="11" id="KW-1015">Disulfide bond</keyword>
<dbReference type="EC" id="3.1.30.-" evidence="14"/>
<keyword evidence="7 14" id="KW-0378">Hydrolase</keyword>
<reference evidence="17" key="1">
    <citation type="submission" date="2020-08" db="EMBL/GenBank/DDBJ databases">
        <title>Multicomponent nature underlies the extraordinary mechanical properties of spider dragline silk.</title>
        <authorList>
            <person name="Kono N."/>
            <person name="Nakamura H."/>
            <person name="Mori M."/>
            <person name="Yoshida Y."/>
            <person name="Ohtoshi R."/>
            <person name="Malay A.D."/>
            <person name="Moran D.A.P."/>
            <person name="Tomita M."/>
            <person name="Numata K."/>
            <person name="Arakawa K."/>
        </authorList>
    </citation>
    <scope>NUCLEOTIDE SEQUENCE</scope>
</reference>
<keyword evidence="9" id="KW-0809">Transit peptide</keyword>
<evidence type="ECO:0000259" key="16">
    <source>
        <dbReference type="SMART" id="SM00892"/>
    </source>
</evidence>
<dbReference type="InterPro" id="IPR044925">
    <property type="entry name" value="His-Me_finger_sf"/>
</dbReference>
<dbReference type="GO" id="GO:0006309">
    <property type="term" value="P:apoptotic DNA fragmentation"/>
    <property type="evidence" value="ECO:0007669"/>
    <property type="project" value="TreeGrafter"/>
</dbReference>
<feature type="domain" description="ENPP1-3/EXOG-like endonuclease/phosphodiesterase" evidence="15">
    <location>
        <begin position="78"/>
        <end position="288"/>
    </location>
</feature>
<evidence type="ECO:0000256" key="6">
    <source>
        <dbReference type="ARBA" id="ARBA00022759"/>
    </source>
</evidence>
<keyword evidence="10" id="KW-0496">Mitochondrion</keyword>
<evidence type="ECO:0000256" key="7">
    <source>
        <dbReference type="ARBA" id="ARBA00022801"/>
    </source>
</evidence>
<evidence type="ECO:0000256" key="5">
    <source>
        <dbReference type="ARBA" id="ARBA00022723"/>
    </source>
</evidence>
<protein>
    <recommendedName>
        <fullName evidence="14">Endonuclease</fullName>
        <ecNumber evidence="14">3.1.30.-</ecNumber>
    </recommendedName>
</protein>
<sequence length="303" mass="34973">MLEFFLNMALRYSIVGAVGFIGGILYKNKQPLNKFEVQAANPVQPSLDTVEPMEIDVEDPVTRTMQFGFPSVDTIRSRKSYVLSYDRRNRVPHWVFEHLTPEHVAYDENINRSKSEFFEDDSIHTYFRSTNSDYRHSGFDRGHLAAAGNHRSKQEYLDDTFVLSNIAPQVGKGFNRDAWNSLEKHVRKLVKKYKNIYVVSGPLYLPRFEPDGKKYIKYQVIGPHDVAVPTHFFKVVVGERENAQFDMEAYVMPNAPIDENVPLKAFRVPRDVIERSAGFLLFEKLPNSVFHSINGQPVVRKQK</sequence>
<dbReference type="GO" id="GO:0000014">
    <property type="term" value="F:single-stranded DNA endodeoxyribonuclease activity"/>
    <property type="evidence" value="ECO:0007669"/>
    <property type="project" value="TreeGrafter"/>
</dbReference>
<evidence type="ECO:0000313" key="18">
    <source>
        <dbReference type="Proteomes" id="UP000887013"/>
    </source>
</evidence>
<keyword evidence="6 14" id="KW-0255">Endonuclease</keyword>
<evidence type="ECO:0000256" key="4">
    <source>
        <dbReference type="ARBA" id="ARBA00022722"/>
    </source>
</evidence>
<dbReference type="SMART" id="SM00477">
    <property type="entry name" value="NUC"/>
    <property type="match status" value="1"/>
</dbReference>
<dbReference type="CDD" id="cd00091">
    <property type="entry name" value="NUC"/>
    <property type="match status" value="1"/>
</dbReference>
<comment type="subcellular location">
    <subcellularLocation>
        <location evidence="2">Mitochondrion</location>
    </subcellularLocation>
</comment>
<comment type="cofactor">
    <cofactor evidence="1 14">
        <name>Mg(2+)</name>
        <dbReference type="ChEBI" id="CHEBI:18420"/>
    </cofactor>
</comment>
<dbReference type="EMBL" id="BMAW01128305">
    <property type="protein sequence ID" value="GFU24923.1"/>
    <property type="molecule type" value="Genomic_DNA"/>
</dbReference>
<dbReference type="SUPFAM" id="SSF54060">
    <property type="entry name" value="His-Me finger endonucleases"/>
    <property type="match status" value="1"/>
</dbReference>
<dbReference type="GO" id="GO:0003676">
    <property type="term" value="F:nucleic acid binding"/>
    <property type="evidence" value="ECO:0007669"/>
    <property type="project" value="InterPro"/>
</dbReference>
<dbReference type="PANTHER" id="PTHR13966:SF5">
    <property type="entry name" value="ENDONUCLEASE G, MITOCHONDRIAL"/>
    <property type="match status" value="1"/>
</dbReference>